<evidence type="ECO:0000313" key="2">
    <source>
        <dbReference type="EMBL" id="RMB85248.1"/>
    </source>
</evidence>
<dbReference type="OrthoDB" id="9804920at2"/>
<dbReference type="Proteomes" id="UP000270471">
    <property type="component" value="Unassembled WGS sequence"/>
</dbReference>
<reference evidence="2 3" key="1">
    <citation type="submission" date="2017-11" db="EMBL/GenBank/DDBJ databases">
        <title>Draft genome of actinobacteria isolated from guarana (Paullinia cupana (Mart.) Ducke.</title>
        <authorList>
            <person name="Siqueira K.A."/>
            <person name="Liotti R.G."/>
            <person name="Mendes T.A.O."/>
            <person name="Soares M.A."/>
        </authorList>
    </citation>
    <scope>NUCLEOTIDE SEQUENCE [LARGE SCALE GENOMIC DNA]</scope>
    <source>
        <strain evidence="2 3">193</strain>
    </source>
</reference>
<organism evidence="2 3">
    <name type="scientific">Streptomyces shenzhenensis</name>
    <dbReference type="NCBI Taxonomy" id="943815"/>
    <lineage>
        <taxon>Bacteria</taxon>
        <taxon>Bacillati</taxon>
        <taxon>Actinomycetota</taxon>
        <taxon>Actinomycetes</taxon>
        <taxon>Kitasatosporales</taxon>
        <taxon>Streptomycetaceae</taxon>
        <taxon>Streptomyces</taxon>
    </lineage>
</organism>
<comment type="caution">
    <text evidence="2">The sequence shown here is derived from an EMBL/GenBank/DDBJ whole genome shotgun (WGS) entry which is preliminary data.</text>
</comment>
<evidence type="ECO:0008006" key="4">
    <source>
        <dbReference type="Google" id="ProtNLM"/>
    </source>
</evidence>
<name>A0A3M0IA99_9ACTN</name>
<dbReference type="InterPro" id="IPR032466">
    <property type="entry name" value="Metal_Hydrolase"/>
</dbReference>
<keyword evidence="3" id="KW-1185">Reference proteome</keyword>
<dbReference type="GO" id="GO:0006508">
    <property type="term" value="P:proteolysis"/>
    <property type="evidence" value="ECO:0007669"/>
    <property type="project" value="InterPro"/>
</dbReference>
<dbReference type="PANTHER" id="PTHR10443:SF12">
    <property type="entry name" value="DIPEPTIDASE"/>
    <property type="match status" value="1"/>
</dbReference>
<sequence>MPGAAVGRGRGGRRAQPRAAAQSALLTGACPSPPPVSASPAGLCRPAPAGHRSPRPLPALGGHVSTAPAPSFDPAALHRESIVFNALDCTPLSWADETYLGKLAASGVTAFNHATIVSQGYDAAVASIVGWQRRLTETDGRIFQGRGLADVRRAKEEGSVAWFVGFEDSKPIGDELWRLEALHQLGLRFLGLTYQNRNFAGDGSGETANGGLSRFGRSLVRECNRLGIALDLSHTGERSTLETIELSEKPVLVTHAGLTRFVASPRNKSDQVVRELAARGGAFGLAAKSGFLSPDGLKGPTGPEVFADNIDHLVDLVGIDHVIVGTDVGDERKYSKEGMARVRRLYPEIPIVDDRLDLDLIHPVGMGTPADLPVITDVLARRGYGADDIRKVLGGNLMRVLGEIWGEAA</sequence>
<evidence type="ECO:0000313" key="3">
    <source>
        <dbReference type="Proteomes" id="UP000270471"/>
    </source>
</evidence>
<proteinExistence type="predicted"/>
<dbReference type="InterPro" id="IPR008257">
    <property type="entry name" value="Pept_M19"/>
</dbReference>
<evidence type="ECO:0000256" key="1">
    <source>
        <dbReference type="SAM" id="MobiDB-lite"/>
    </source>
</evidence>
<gene>
    <name evidence="2" type="ORF">CTZ28_13930</name>
</gene>
<dbReference type="PROSITE" id="PS51365">
    <property type="entry name" value="RENAL_DIPEPTIDASE_2"/>
    <property type="match status" value="1"/>
</dbReference>
<dbReference type="Gene3D" id="3.20.20.140">
    <property type="entry name" value="Metal-dependent hydrolases"/>
    <property type="match status" value="1"/>
</dbReference>
<protein>
    <recommendedName>
        <fullName evidence="4">Peptidase M19</fullName>
    </recommendedName>
</protein>
<feature type="region of interest" description="Disordered" evidence="1">
    <location>
        <begin position="1"/>
        <end position="65"/>
    </location>
</feature>
<dbReference type="PANTHER" id="PTHR10443">
    <property type="entry name" value="MICROSOMAL DIPEPTIDASE"/>
    <property type="match status" value="1"/>
</dbReference>
<dbReference type="GO" id="GO:0070573">
    <property type="term" value="F:metallodipeptidase activity"/>
    <property type="evidence" value="ECO:0007669"/>
    <property type="project" value="InterPro"/>
</dbReference>
<dbReference type="EMBL" id="PENI01000007">
    <property type="protein sequence ID" value="RMB85248.1"/>
    <property type="molecule type" value="Genomic_DNA"/>
</dbReference>
<dbReference type="AlphaFoldDB" id="A0A3M0IA99"/>
<accession>A0A3M0IA99</accession>
<dbReference type="SUPFAM" id="SSF51556">
    <property type="entry name" value="Metallo-dependent hydrolases"/>
    <property type="match status" value="1"/>
</dbReference>
<dbReference type="Pfam" id="PF01244">
    <property type="entry name" value="Peptidase_M19"/>
    <property type="match status" value="1"/>
</dbReference>